<keyword evidence="4" id="KW-1185">Reference proteome</keyword>
<evidence type="ECO:0000259" key="2">
    <source>
        <dbReference type="Pfam" id="PF00857"/>
    </source>
</evidence>
<gene>
    <name evidence="3" type="primary">rutB</name>
    <name evidence="3" type="ORF">GCM10007158_06240</name>
</gene>
<evidence type="ECO:0000313" key="3">
    <source>
        <dbReference type="EMBL" id="GGW47900.1"/>
    </source>
</evidence>
<dbReference type="Pfam" id="PF00857">
    <property type="entry name" value="Isochorismatase"/>
    <property type="match status" value="1"/>
</dbReference>
<organism evidence="3 4">
    <name type="scientific">Halomonas johnsoniae</name>
    <dbReference type="NCBI Taxonomy" id="502832"/>
    <lineage>
        <taxon>Bacteria</taxon>
        <taxon>Pseudomonadati</taxon>
        <taxon>Pseudomonadota</taxon>
        <taxon>Gammaproteobacteria</taxon>
        <taxon>Oceanospirillales</taxon>
        <taxon>Halomonadaceae</taxon>
        <taxon>Halomonas</taxon>
    </lineage>
</organism>
<reference evidence="4" key="1">
    <citation type="journal article" date="2019" name="Int. J. Syst. Evol. Microbiol.">
        <title>The Global Catalogue of Microorganisms (GCM) 10K type strain sequencing project: providing services to taxonomists for standard genome sequencing and annotation.</title>
        <authorList>
            <consortium name="The Broad Institute Genomics Platform"/>
            <consortium name="The Broad Institute Genome Sequencing Center for Infectious Disease"/>
            <person name="Wu L."/>
            <person name="Ma J."/>
        </authorList>
    </citation>
    <scope>NUCLEOTIDE SEQUENCE [LARGE SCALE GENOMIC DNA]</scope>
    <source>
        <strain evidence="4">KCTC 22157</strain>
    </source>
</reference>
<name>A0ABQ2WE19_9GAMM</name>
<dbReference type="Gene3D" id="3.40.50.850">
    <property type="entry name" value="Isochorismatase-like"/>
    <property type="match status" value="1"/>
</dbReference>
<sequence>MSSYPDASHRVLNRARPSVVSLVRETPEPQRLTLMASPCSVTLDLARSALVVVDMQNDFCHPQGWFASSGIDIAYAREIIPGLATLMASARQHNVPVIHLHWGVRADTMELSTGQLMFGRQFGQRQGYGERSASGHSILVRDEWGAAAIDELAPTNEDIVVHKSRFSGFWHTELDAILRRLDITTLLLVGINTERCVMATLQDASFLGYNVVLMEEAVATPSPDVSRQAALTLIRQLYGFTARGCSLDEQ</sequence>
<evidence type="ECO:0000313" key="4">
    <source>
        <dbReference type="Proteomes" id="UP000647585"/>
    </source>
</evidence>
<keyword evidence="1" id="KW-0378">Hydrolase</keyword>
<evidence type="ECO:0000256" key="1">
    <source>
        <dbReference type="ARBA" id="ARBA00022801"/>
    </source>
</evidence>
<dbReference type="InterPro" id="IPR000868">
    <property type="entry name" value="Isochorismatase-like_dom"/>
</dbReference>
<accession>A0ABQ2WE19</accession>
<protein>
    <submittedName>
        <fullName evidence="3">Peroxyureidoacrylate/ureidoacrylate amidohydrolase RutB</fullName>
    </submittedName>
</protein>
<dbReference type="SUPFAM" id="SSF52499">
    <property type="entry name" value="Isochorismatase-like hydrolases"/>
    <property type="match status" value="1"/>
</dbReference>
<dbReference type="InterPro" id="IPR050272">
    <property type="entry name" value="Isochorismatase-like_hydrls"/>
</dbReference>
<proteinExistence type="predicted"/>
<dbReference type="InterPro" id="IPR036380">
    <property type="entry name" value="Isochorismatase-like_sf"/>
</dbReference>
<dbReference type="RefSeq" id="WP_193460958.1">
    <property type="nucleotide sequence ID" value="NZ_BMXO01000001.1"/>
</dbReference>
<dbReference type="CDD" id="cd00431">
    <property type="entry name" value="cysteine_hydrolases"/>
    <property type="match status" value="1"/>
</dbReference>
<dbReference type="PANTHER" id="PTHR43540">
    <property type="entry name" value="PEROXYUREIDOACRYLATE/UREIDOACRYLATE AMIDOHYDROLASE-RELATED"/>
    <property type="match status" value="1"/>
</dbReference>
<dbReference type="Proteomes" id="UP000647585">
    <property type="component" value="Unassembled WGS sequence"/>
</dbReference>
<dbReference type="EMBL" id="BMXO01000001">
    <property type="protein sequence ID" value="GGW47900.1"/>
    <property type="molecule type" value="Genomic_DNA"/>
</dbReference>
<feature type="domain" description="Isochorismatase-like" evidence="2">
    <location>
        <begin position="48"/>
        <end position="238"/>
    </location>
</feature>
<comment type="caution">
    <text evidence="3">The sequence shown here is derived from an EMBL/GenBank/DDBJ whole genome shotgun (WGS) entry which is preliminary data.</text>
</comment>